<gene>
    <name evidence="1" type="ORF">A0U89_15715</name>
</gene>
<reference evidence="1 2" key="1">
    <citation type="journal article" date="2016" name="Microb. Cell Fact.">
        <title>Dissection of exopolysaccharide biosynthesis in Kozakia baliensis.</title>
        <authorList>
            <person name="Brandt J.U."/>
            <person name="Jakob F."/>
            <person name="Behr J."/>
            <person name="Geissler A.J."/>
            <person name="Vogel R.F."/>
        </authorList>
    </citation>
    <scope>NUCLEOTIDE SEQUENCE [LARGE SCALE GENOMIC DNA]</scope>
    <source>
        <strain evidence="1 2">DSM 14400</strain>
        <plasmid evidence="2">Plasmid pkb14400_3</plasmid>
    </source>
</reference>
<evidence type="ECO:0000313" key="1">
    <source>
        <dbReference type="EMBL" id="AOX18751.1"/>
    </source>
</evidence>
<keyword evidence="2" id="KW-1185">Reference proteome</keyword>
<geneLocation type="plasmid" evidence="2">
    <name>pkb14400_3</name>
</geneLocation>
<organism evidence="1 2">
    <name type="scientific">Kozakia baliensis</name>
    <dbReference type="NCBI Taxonomy" id="153496"/>
    <lineage>
        <taxon>Bacteria</taxon>
        <taxon>Pseudomonadati</taxon>
        <taxon>Pseudomonadota</taxon>
        <taxon>Alphaproteobacteria</taxon>
        <taxon>Acetobacterales</taxon>
        <taxon>Acetobacteraceae</taxon>
        <taxon>Kozakia</taxon>
    </lineage>
</organism>
<accession>A0A1D8UYS2</accession>
<name>A0A1D8UYS2_9PROT</name>
<proteinExistence type="predicted"/>
<sequence length="97" mass="10890">MFRSEFLRQFDQGNVSPGFNPIGAALTTLPQRVLSAVRTPFRLETETQKRTAAMARCRRSDDSARVMIAGPLPGNQDESDFVPERNHKTNQLGQIML</sequence>
<keyword evidence="1" id="KW-0614">Plasmid</keyword>
<evidence type="ECO:0000313" key="2">
    <source>
        <dbReference type="Proteomes" id="UP000179145"/>
    </source>
</evidence>
<dbReference type="Proteomes" id="UP000179145">
    <property type="component" value="Plasmid pKB14400_3"/>
</dbReference>
<dbReference type="AlphaFoldDB" id="A0A1D8UYS2"/>
<dbReference type="KEGG" id="kba:A0U89_15715"/>
<protein>
    <submittedName>
        <fullName evidence="1">Uncharacterized protein</fullName>
    </submittedName>
</protein>
<dbReference type="EMBL" id="CP014677">
    <property type="protein sequence ID" value="AOX18751.1"/>
    <property type="molecule type" value="Genomic_DNA"/>
</dbReference>